<dbReference type="Proteomes" id="UP000032180">
    <property type="component" value="Chromosome 10"/>
</dbReference>
<sequence>MKNLPRVTFRDLLLDPSVKPKGEFNLVSWESRLPPYTLFTLFRIILRICMKIHHCQGGSVKKFLPNLTNGLNNKNNSSQTFPHCPLLPTSQLAVAEIAGVALRLNPFRTLPVFDHMPAGRRLASSLPQPLLLITFPDELLMEILVRLGDALADLAHAAAACKTLCRIITSCSFLHRIRRPIPPPQINLRWRLASP</sequence>
<organism evidence="2 3">
    <name type="scientific">Leersia perrieri</name>
    <dbReference type="NCBI Taxonomy" id="77586"/>
    <lineage>
        <taxon>Eukaryota</taxon>
        <taxon>Viridiplantae</taxon>
        <taxon>Streptophyta</taxon>
        <taxon>Embryophyta</taxon>
        <taxon>Tracheophyta</taxon>
        <taxon>Spermatophyta</taxon>
        <taxon>Magnoliopsida</taxon>
        <taxon>Liliopsida</taxon>
        <taxon>Poales</taxon>
        <taxon>Poaceae</taxon>
        <taxon>BOP clade</taxon>
        <taxon>Oryzoideae</taxon>
        <taxon>Oryzeae</taxon>
        <taxon>Oryzinae</taxon>
        <taxon>Leersia</taxon>
    </lineage>
</organism>
<proteinExistence type="predicted"/>
<dbReference type="Pfam" id="PF12937">
    <property type="entry name" value="F-box-like"/>
    <property type="match status" value="1"/>
</dbReference>
<reference evidence="2 3" key="1">
    <citation type="submission" date="2012-08" db="EMBL/GenBank/DDBJ databases">
        <title>Oryza genome evolution.</title>
        <authorList>
            <person name="Wing R.A."/>
        </authorList>
    </citation>
    <scope>NUCLEOTIDE SEQUENCE</scope>
</reference>
<dbReference type="HOGENOM" id="CLU_1398184_0_0_1"/>
<reference evidence="3" key="2">
    <citation type="submission" date="2013-12" db="EMBL/GenBank/DDBJ databases">
        <authorList>
            <person name="Yu Y."/>
            <person name="Lee S."/>
            <person name="de Baynast K."/>
            <person name="Wissotski M."/>
            <person name="Liu L."/>
            <person name="Talag J."/>
            <person name="Goicoechea J."/>
            <person name="Angelova A."/>
            <person name="Jetty R."/>
            <person name="Kudrna D."/>
            <person name="Golser W."/>
            <person name="Rivera L."/>
            <person name="Zhang J."/>
            <person name="Wing R."/>
        </authorList>
    </citation>
    <scope>NUCLEOTIDE SEQUENCE</scope>
</reference>
<reference evidence="2" key="3">
    <citation type="submission" date="2015-04" db="UniProtKB">
        <authorList>
            <consortium name="EnsemblPlants"/>
        </authorList>
    </citation>
    <scope>IDENTIFICATION</scope>
</reference>
<accession>A0A0D9XHM8</accession>
<dbReference type="EnsemblPlants" id="LPERR10G01380.1">
    <property type="protein sequence ID" value="LPERR10G01380.1"/>
    <property type="gene ID" value="LPERR10G01380"/>
</dbReference>
<protein>
    <recommendedName>
        <fullName evidence="1">F-box domain-containing protein</fullName>
    </recommendedName>
</protein>
<evidence type="ECO:0000259" key="1">
    <source>
        <dbReference type="Pfam" id="PF12937"/>
    </source>
</evidence>
<keyword evidence="3" id="KW-1185">Reference proteome</keyword>
<evidence type="ECO:0000313" key="3">
    <source>
        <dbReference type="Proteomes" id="UP000032180"/>
    </source>
</evidence>
<feature type="domain" description="F-box" evidence="1">
    <location>
        <begin position="136"/>
        <end position="177"/>
    </location>
</feature>
<dbReference type="Gramene" id="LPERR10G01380.1">
    <property type="protein sequence ID" value="LPERR10G01380.1"/>
    <property type="gene ID" value="LPERR10G01380"/>
</dbReference>
<evidence type="ECO:0000313" key="2">
    <source>
        <dbReference type="EnsemblPlants" id="LPERR10G01380.1"/>
    </source>
</evidence>
<dbReference type="STRING" id="77586.A0A0D9XHM8"/>
<dbReference type="SUPFAM" id="SSF81383">
    <property type="entry name" value="F-box domain"/>
    <property type="match status" value="1"/>
</dbReference>
<dbReference type="InterPro" id="IPR036047">
    <property type="entry name" value="F-box-like_dom_sf"/>
</dbReference>
<dbReference type="InterPro" id="IPR001810">
    <property type="entry name" value="F-box_dom"/>
</dbReference>
<dbReference type="AlphaFoldDB" id="A0A0D9XHM8"/>
<name>A0A0D9XHM8_9ORYZ</name>